<dbReference type="PROSITE" id="PS50110">
    <property type="entry name" value="RESPONSE_REGULATORY"/>
    <property type="match status" value="1"/>
</dbReference>
<reference evidence="3 4" key="1">
    <citation type="submission" date="2018-01" db="EMBL/GenBank/DDBJ databases">
        <title>Whole genome analyses suggest that Burkholderia sensu lato contains two further novel genera in the rhizoxinica-symbiotica group Mycetohabitans gen. nov., and Trinickia gen. nov.: implications for the evolution of diazotrophy and nodulation in the Burkholderiaceae.</title>
        <authorList>
            <person name="Estrada-de los Santos P."/>
            <person name="Palmer M."/>
            <person name="Chavez-Ramirez B."/>
            <person name="Beukes C."/>
            <person name="Steenkamp E.T."/>
            <person name="Hirsch A.M."/>
            <person name="Manyaka P."/>
            <person name="Maluk M."/>
            <person name="Lafos M."/>
            <person name="Crook M."/>
            <person name="Gross E."/>
            <person name="Simon M.F."/>
            <person name="Bueno dos Reis Junior F."/>
            <person name="Poole P.S."/>
            <person name="Venter S.N."/>
            <person name="James E.K."/>
        </authorList>
    </citation>
    <scope>NUCLEOTIDE SEQUENCE [LARGE SCALE GENOMIC DNA]</scope>
    <source>
        <strain evidence="3 4">GP25-8</strain>
    </source>
</reference>
<evidence type="ECO:0000259" key="2">
    <source>
        <dbReference type="PROSITE" id="PS50110"/>
    </source>
</evidence>
<evidence type="ECO:0000313" key="3">
    <source>
        <dbReference type="EMBL" id="PMS28224.1"/>
    </source>
</evidence>
<evidence type="ECO:0000256" key="1">
    <source>
        <dbReference type="PROSITE-ProRule" id="PRU00169"/>
    </source>
</evidence>
<organism evidence="3 4">
    <name type="scientific">Trinickia soli</name>
    <dbReference type="NCBI Taxonomy" id="380675"/>
    <lineage>
        <taxon>Bacteria</taxon>
        <taxon>Pseudomonadati</taxon>
        <taxon>Pseudomonadota</taxon>
        <taxon>Betaproteobacteria</taxon>
        <taxon>Burkholderiales</taxon>
        <taxon>Burkholderiaceae</taxon>
        <taxon>Trinickia</taxon>
    </lineage>
</organism>
<dbReference type="Gene3D" id="3.40.50.2300">
    <property type="match status" value="1"/>
</dbReference>
<dbReference type="RefSeq" id="WP_102607814.1">
    <property type="nucleotide sequence ID" value="NZ_CADIKD010000005.1"/>
</dbReference>
<accession>A0A2N7WFT9</accession>
<dbReference type="SUPFAM" id="SSF52172">
    <property type="entry name" value="CheY-like"/>
    <property type="match status" value="1"/>
</dbReference>
<keyword evidence="1" id="KW-0597">Phosphoprotein</keyword>
<dbReference type="InterPro" id="IPR011006">
    <property type="entry name" value="CheY-like_superfamily"/>
</dbReference>
<evidence type="ECO:0000313" key="4">
    <source>
        <dbReference type="Proteomes" id="UP000235347"/>
    </source>
</evidence>
<protein>
    <submittedName>
        <fullName evidence="3">Response regulator</fullName>
    </submittedName>
</protein>
<dbReference type="InterPro" id="IPR001789">
    <property type="entry name" value="Sig_transdc_resp-reg_receiver"/>
</dbReference>
<feature type="domain" description="Response regulatory" evidence="2">
    <location>
        <begin position="14"/>
        <end position="161"/>
    </location>
</feature>
<comment type="caution">
    <text evidence="3">The sequence shown here is derived from an EMBL/GenBank/DDBJ whole genome shotgun (WGS) entry which is preliminary data.</text>
</comment>
<dbReference type="Proteomes" id="UP000235347">
    <property type="component" value="Unassembled WGS sequence"/>
</dbReference>
<sequence length="318" mass="35542">MSPFVRQPMLHPASVVFLDDSEDFLHGLQGIFRDRELNWFFSKPQAALDFMASRHRRPPAVRIAGTNVSEIERASNALGRDALSDESRFEEIAAVVVDYEMPEMDGIRFLSSIGDVECTKILLTGAAGYREAVDAFNAGLIDVYLRKTDADMPGKLAAVLAEANKKHCAARGHIGVHDIGTAYADPRVLDLLGELAAREKLVEYYWRPEQNAVLMFDAMANPSVFIAWDAEEWAFQIDTVADADGPKWLRQGLEDRSIIPLFWPYQAYHPALTFIPTAKPIPVPGWEGALYSLTRLDASEIDAGLTTFAQWRRSKREA</sequence>
<dbReference type="GO" id="GO:0000160">
    <property type="term" value="P:phosphorelay signal transduction system"/>
    <property type="evidence" value="ECO:0007669"/>
    <property type="project" value="InterPro"/>
</dbReference>
<feature type="modified residue" description="4-aspartylphosphate" evidence="1">
    <location>
        <position position="98"/>
    </location>
</feature>
<dbReference type="EMBL" id="PNYB01000001">
    <property type="protein sequence ID" value="PMS28224.1"/>
    <property type="molecule type" value="Genomic_DNA"/>
</dbReference>
<dbReference type="AlphaFoldDB" id="A0A2N7WFT9"/>
<keyword evidence="4" id="KW-1185">Reference proteome</keyword>
<proteinExistence type="predicted"/>
<name>A0A2N7WFT9_9BURK</name>
<gene>
    <name evidence="3" type="ORF">C0Z19_00340</name>
</gene>